<dbReference type="AlphaFoldDB" id="A0A919UEI0"/>
<comment type="caution">
    <text evidence="1">The sequence shown here is derived from an EMBL/GenBank/DDBJ whole genome shotgun (WGS) entry which is preliminary data.</text>
</comment>
<dbReference type="EMBL" id="BONQ01000184">
    <property type="protein sequence ID" value="GIG52617.1"/>
    <property type="molecule type" value="Genomic_DNA"/>
</dbReference>
<keyword evidence="2" id="KW-1185">Reference proteome</keyword>
<reference evidence="1" key="1">
    <citation type="submission" date="2021-01" db="EMBL/GenBank/DDBJ databases">
        <title>Whole genome shotgun sequence of Dactylosporangium siamense NBRC 106093.</title>
        <authorList>
            <person name="Komaki H."/>
            <person name="Tamura T."/>
        </authorList>
    </citation>
    <scope>NUCLEOTIDE SEQUENCE</scope>
    <source>
        <strain evidence="1">NBRC 106093</strain>
    </source>
</reference>
<protein>
    <recommendedName>
        <fullName evidence="3">DUF1989 domain-containing protein</fullName>
    </recommendedName>
</protein>
<dbReference type="Proteomes" id="UP000660611">
    <property type="component" value="Unassembled WGS sequence"/>
</dbReference>
<proteinExistence type="predicted"/>
<accession>A0A919UEI0</accession>
<evidence type="ECO:0008006" key="3">
    <source>
        <dbReference type="Google" id="ProtNLM"/>
    </source>
</evidence>
<evidence type="ECO:0000313" key="2">
    <source>
        <dbReference type="Proteomes" id="UP000660611"/>
    </source>
</evidence>
<gene>
    <name evidence="1" type="ORF">Dsi01nite_106580</name>
</gene>
<dbReference type="RefSeq" id="WP_203854209.1">
    <property type="nucleotide sequence ID" value="NZ_BAAAVW010000042.1"/>
</dbReference>
<name>A0A919UEI0_9ACTN</name>
<organism evidence="1 2">
    <name type="scientific">Dactylosporangium siamense</name>
    <dbReference type="NCBI Taxonomy" id="685454"/>
    <lineage>
        <taxon>Bacteria</taxon>
        <taxon>Bacillati</taxon>
        <taxon>Actinomycetota</taxon>
        <taxon>Actinomycetes</taxon>
        <taxon>Micromonosporales</taxon>
        <taxon>Micromonosporaceae</taxon>
        <taxon>Dactylosporangium</taxon>
    </lineage>
</organism>
<evidence type="ECO:0000313" key="1">
    <source>
        <dbReference type="EMBL" id="GIG52617.1"/>
    </source>
</evidence>
<sequence length="59" mass="5911">MRVGIAPDGRLTVVPPNAVAGQSVTFVAERDLLLGVTACPAATANGGRTLPLVVEIGTP</sequence>